<dbReference type="PROSITE" id="PS50191">
    <property type="entry name" value="CRAL_TRIO"/>
    <property type="match status" value="1"/>
</dbReference>
<dbReference type="Pfam" id="PF00650">
    <property type="entry name" value="CRAL_TRIO"/>
    <property type="match status" value="1"/>
</dbReference>
<keyword evidence="3" id="KW-1185">Reference proteome</keyword>
<dbReference type="InterPro" id="IPR036865">
    <property type="entry name" value="CRAL-TRIO_dom_sf"/>
</dbReference>
<dbReference type="PANTHER" id="PTHR46818">
    <property type="entry name" value="DOMAIN-CONTAINING PROTEIN, PUTATIVE-RELATED"/>
    <property type="match status" value="1"/>
</dbReference>
<dbReference type="KEGG" id="bbig:BBBOND_0206960"/>
<dbReference type="AlphaFoldDB" id="A0A061D4N9"/>
<dbReference type="CDD" id="cd00170">
    <property type="entry name" value="SEC14"/>
    <property type="match status" value="1"/>
</dbReference>
<dbReference type="OrthoDB" id="75724at2759"/>
<dbReference type="Proteomes" id="UP000033188">
    <property type="component" value="Chromosome 2"/>
</dbReference>
<dbReference type="SUPFAM" id="SSF46938">
    <property type="entry name" value="CRAL/TRIO N-terminal domain"/>
    <property type="match status" value="1"/>
</dbReference>
<accession>A0A061D4N9</accession>
<dbReference type="VEuPathDB" id="PiroplasmaDB:BBBOND_0206960"/>
<organism evidence="2 3">
    <name type="scientific">Babesia bigemina</name>
    <dbReference type="NCBI Taxonomy" id="5866"/>
    <lineage>
        <taxon>Eukaryota</taxon>
        <taxon>Sar</taxon>
        <taxon>Alveolata</taxon>
        <taxon>Apicomplexa</taxon>
        <taxon>Aconoidasida</taxon>
        <taxon>Piroplasmida</taxon>
        <taxon>Babesiidae</taxon>
        <taxon>Babesia</taxon>
    </lineage>
</organism>
<dbReference type="PANTHER" id="PTHR46818:SF1">
    <property type="entry name" value="CHROMOSOME UNDETERMINED SCAFFOLD_125, WHOLE GENOME SHOTGUN SEQUENCE"/>
    <property type="match status" value="1"/>
</dbReference>
<evidence type="ECO:0000259" key="1">
    <source>
        <dbReference type="PROSITE" id="PS50191"/>
    </source>
</evidence>
<feature type="domain" description="CRAL-TRIO" evidence="1">
    <location>
        <begin position="154"/>
        <end position="313"/>
    </location>
</feature>
<dbReference type="Gene3D" id="3.40.525.10">
    <property type="entry name" value="CRAL-TRIO lipid binding domain"/>
    <property type="match status" value="1"/>
</dbReference>
<reference evidence="3" key="1">
    <citation type="submission" date="2014-06" db="EMBL/GenBank/DDBJ databases">
        <authorList>
            <person name="Aslett M."/>
            <person name="De Silva N."/>
        </authorList>
    </citation>
    <scope>NUCLEOTIDE SEQUENCE [LARGE SCALE GENOMIC DNA]</scope>
    <source>
        <strain evidence="3">Bond</strain>
    </source>
</reference>
<dbReference type="InterPro" id="IPR036273">
    <property type="entry name" value="CRAL/TRIO_N_dom_sf"/>
</dbReference>
<evidence type="ECO:0000313" key="2">
    <source>
        <dbReference type="EMBL" id="CDR95538.1"/>
    </source>
</evidence>
<protein>
    <submittedName>
        <fullName evidence="2">CRAL/TRIO domain conataining protein,putative</fullName>
    </submittedName>
</protein>
<name>A0A061D4N9_BABBI</name>
<dbReference type="OMA" id="CENVTVF"/>
<sequence length="323" mass="36712">MGVMNSDSDSCNALGYDDPLLDSIVLPEYVKNFVPTGDQLNTVRTDYAAFHRFQVTRSGHQIRFIFSNVQFTNFEQEHIHAFKVFAIQKLEGPQLDTNQAVVSFKKRFGSTIFADDGYLLRCLIGNNYKYQAALDDMKENLQWRKATLPIHRSEIEGVLARGIIYIHGRDNCMRPIVVIQLRNVAKVQPEHVLRCIFFTLELAINKLMIPGRIEQWKVIIDMSGTNLLGLQVSLIKQICRALTVNYRGRLSQMFLINAPYIISGLWGLVKNVLPEVTQEKIQISSGKNTKKMLETVDPSQLEKKFGGNAANVTVYDLPVMPEM</sequence>
<dbReference type="InterPro" id="IPR001251">
    <property type="entry name" value="CRAL-TRIO_dom"/>
</dbReference>
<dbReference type="SUPFAM" id="SSF52087">
    <property type="entry name" value="CRAL/TRIO domain"/>
    <property type="match status" value="1"/>
</dbReference>
<dbReference type="EMBL" id="LK391708">
    <property type="protein sequence ID" value="CDR95538.1"/>
    <property type="molecule type" value="Genomic_DNA"/>
</dbReference>
<dbReference type="SMART" id="SM00516">
    <property type="entry name" value="SEC14"/>
    <property type="match status" value="1"/>
</dbReference>
<evidence type="ECO:0000313" key="3">
    <source>
        <dbReference type="Proteomes" id="UP000033188"/>
    </source>
</evidence>
<gene>
    <name evidence="2" type="ORF">BBBOND_0206960</name>
</gene>
<dbReference type="RefSeq" id="XP_012767724.1">
    <property type="nucleotide sequence ID" value="XM_012912270.1"/>
</dbReference>
<proteinExistence type="predicted"/>
<dbReference type="GeneID" id="24564079"/>